<sequence>MGWFHPPVWALGGERSFPNECAHFLLILTLRVHCSLPSGRGISLGRRSGSSNSPRDPKGDCRCRLSEWILMLSCLATSETISSFVMGVRSSFPVEMYRLNTKSALSSRFAAV</sequence>
<protein>
    <submittedName>
        <fullName evidence="1">Uncharacterized protein</fullName>
    </submittedName>
</protein>
<name>A0A0A9G2Y4_ARUDO</name>
<reference evidence="1" key="1">
    <citation type="submission" date="2014-09" db="EMBL/GenBank/DDBJ databases">
        <authorList>
            <person name="Magalhaes I.L.F."/>
            <person name="Oliveira U."/>
            <person name="Santos F.R."/>
            <person name="Vidigal T.H.D.A."/>
            <person name="Brescovit A.D."/>
            <person name="Santos A.J."/>
        </authorList>
    </citation>
    <scope>NUCLEOTIDE SEQUENCE</scope>
    <source>
        <tissue evidence="1">Shoot tissue taken approximately 20 cm above the soil surface</tissue>
    </source>
</reference>
<reference evidence="1" key="2">
    <citation type="journal article" date="2015" name="Data Brief">
        <title>Shoot transcriptome of the giant reed, Arundo donax.</title>
        <authorList>
            <person name="Barrero R.A."/>
            <person name="Guerrero F.D."/>
            <person name="Moolhuijzen P."/>
            <person name="Goolsby J.A."/>
            <person name="Tidwell J."/>
            <person name="Bellgard S.E."/>
            <person name="Bellgard M.I."/>
        </authorList>
    </citation>
    <scope>NUCLEOTIDE SEQUENCE</scope>
    <source>
        <tissue evidence="1">Shoot tissue taken approximately 20 cm above the soil surface</tissue>
    </source>
</reference>
<dbReference type="EMBL" id="GBRH01182913">
    <property type="protein sequence ID" value="JAE14983.1"/>
    <property type="molecule type" value="Transcribed_RNA"/>
</dbReference>
<evidence type="ECO:0000313" key="1">
    <source>
        <dbReference type="EMBL" id="JAE14983.1"/>
    </source>
</evidence>
<proteinExistence type="predicted"/>
<accession>A0A0A9G2Y4</accession>
<organism evidence="1">
    <name type="scientific">Arundo donax</name>
    <name type="common">Giant reed</name>
    <name type="synonym">Donax arundinaceus</name>
    <dbReference type="NCBI Taxonomy" id="35708"/>
    <lineage>
        <taxon>Eukaryota</taxon>
        <taxon>Viridiplantae</taxon>
        <taxon>Streptophyta</taxon>
        <taxon>Embryophyta</taxon>
        <taxon>Tracheophyta</taxon>
        <taxon>Spermatophyta</taxon>
        <taxon>Magnoliopsida</taxon>
        <taxon>Liliopsida</taxon>
        <taxon>Poales</taxon>
        <taxon>Poaceae</taxon>
        <taxon>PACMAD clade</taxon>
        <taxon>Arundinoideae</taxon>
        <taxon>Arundineae</taxon>
        <taxon>Arundo</taxon>
    </lineage>
</organism>
<dbReference type="AlphaFoldDB" id="A0A0A9G2Y4"/>